<evidence type="ECO:0000313" key="14">
    <source>
        <dbReference type="EMBL" id="AFX98727.1"/>
    </source>
</evidence>
<comment type="function">
    <text evidence="11 12">Heme chaperone required for the biogenesis of c-type cytochromes. Transiently binds heme delivered by CcmC and transfers the heme to apo-cytochromes in a process facilitated by CcmF and CcmH.</text>
</comment>
<dbReference type="GO" id="GO:0017003">
    <property type="term" value="P:protein-heme linkage"/>
    <property type="evidence" value="ECO:0007669"/>
    <property type="project" value="UniProtKB-UniRule"/>
</dbReference>
<keyword evidence="5 12" id="KW-0479">Metal-binding</keyword>
<dbReference type="PATRIC" id="fig|1193729.4.peg.285"/>
<evidence type="ECO:0000256" key="8">
    <source>
        <dbReference type="ARBA" id="ARBA00022989"/>
    </source>
</evidence>
<evidence type="ECO:0000256" key="9">
    <source>
        <dbReference type="ARBA" id="ARBA00023004"/>
    </source>
</evidence>
<evidence type="ECO:0000256" key="11">
    <source>
        <dbReference type="ARBA" id="ARBA00056663"/>
    </source>
</evidence>
<dbReference type="InterPro" id="IPR036127">
    <property type="entry name" value="CcmE-like_sf"/>
</dbReference>
<dbReference type="NCBIfam" id="NF009731">
    <property type="entry name" value="PRK13254.1-5"/>
    <property type="match status" value="1"/>
</dbReference>
<dbReference type="RefSeq" id="WP_015088225.1">
    <property type="nucleotide sequence ID" value="NC_019566.1"/>
</dbReference>
<dbReference type="STRING" id="1193729.A1OE_534"/>
<evidence type="ECO:0000256" key="7">
    <source>
        <dbReference type="ARBA" id="ARBA00022968"/>
    </source>
</evidence>
<dbReference type="eggNOG" id="COG2332">
    <property type="taxonomic scope" value="Bacteria"/>
</dbReference>
<keyword evidence="2 12" id="KW-1003">Cell membrane</keyword>
<keyword evidence="4 12" id="KW-0812">Transmembrane</keyword>
<evidence type="ECO:0000256" key="1">
    <source>
        <dbReference type="ARBA" id="ARBA00004533"/>
    </source>
</evidence>
<gene>
    <name evidence="12" type="primary">ccmE</name>
    <name evidence="12" type="synonym">cycJ</name>
    <name evidence="14" type="ORF">A1OE_534</name>
</gene>
<dbReference type="Pfam" id="PF03100">
    <property type="entry name" value="CcmE"/>
    <property type="match status" value="1"/>
</dbReference>
<dbReference type="GO" id="GO:0046872">
    <property type="term" value="F:metal ion binding"/>
    <property type="evidence" value="ECO:0007669"/>
    <property type="project" value="UniProtKB-KW"/>
</dbReference>
<comment type="subcellular location">
    <subcellularLocation>
        <location evidence="1">Cell inner membrane</location>
    </subcellularLocation>
    <subcellularLocation>
        <location evidence="12">Cell membrane</location>
        <topology evidence="12">Single-pass type II membrane protein</topology>
    </subcellularLocation>
</comment>
<dbReference type="FunFam" id="2.40.50.140:FF:000104">
    <property type="entry name" value="Cytochrome c-type biogenesis protein CcmE"/>
    <property type="match status" value="1"/>
</dbReference>
<dbReference type="Proteomes" id="UP000010077">
    <property type="component" value="Chromosome"/>
</dbReference>
<evidence type="ECO:0000256" key="4">
    <source>
        <dbReference type="ARBA" id="ARBA00022692"/>
    </source>
</evidence>
<proteinExistence type="inferred from homology"/>
<accession>K7YMH9</accession>
<keyword evidence="7 12" id="KW-0735">Signal-anchor</keyword>
<keyword evidence="3 12" id="KW-0349">Heme</keyword>
<evidence type="ECO:0000256" key="13">
    <source>
        <dbReference type="PIRSR" id="PIRSR604329-50"/>
    </source>
</evidence>
<dbReference type="NCBIfam" id="NF009727">
    <property type="entry name" value="PRK13254.1-1"/>
    <property type="match status" value="1"/>
</dbReference>
<dbReference type="InterPro" id="IPR004329">
    <property type="entry name" value="CcmE"/>
</dbReference>
<feature type="topological domain" description="Extracellular" evidence="12">
    <location>
        <begin position="29"/>
        <end position="136"/>
    </location>
</feature>
<evidence type="ECO:0000313" key="15">
    <source>
        <dbReference type="Proteomes" id="UP000010077"/>
    </source>
</evidence>
<dbReference type="KEGG" id="thal:A1OE_534"/>
<dbReference type="AlphaFoldDB" id="K7YMH9"/>
<evidence type="ECO:0000256" key="5">
    <source>
        <dbReference type="ARBA" id="ARBA00022723"/>
    </source>
</evidence>
<dbReference type="HAMAP" id="MF_01959">
    <property type="entry name" value="CcmE"/>
    <property type="match status" value="1"/>
</dbReference>
<dbReference type="SUPFAM" id="SSF82093">
    <property type="entry name" value="Heme chaperone CcmE"/>
    <property type="match status" value="1"/>
</dbReference>
<reference evidence="14 15" key="1">
    <citation type="journal article" date="2012" name="Proc. Natl. Acad. Sci. U.S.A.">
        <title>Genome streamlining and chemical defense in a coral reef symbiosis.</title>
        <authorList>
            <person name="Kwan J.C."/>
            <person name="Donia M.S."/>
            <person name="Han A.W."/>
            <person name="Hirose E."/>
            <person name="Haygood M.G."/>
            <person name="Schmidt E.W."/>
        </authorList>
    </citation>
    <scope>NUCLEOTIDE SEQUENCE [LARGE SCALE GENOMIC DNA]</scope>
    <source>
        <strain evidence="14 15">L2</strain>
    </source>
</reference>
<dbReference type="Gene3D" id="2.40.50.140">
    <property type="entry name" value="Nucleic acid-binding proteins"/>
    <property type="match status" value="1"/>
</dbReference>
<dbReference type="EMBL" id="CP003539">
    <property type="protein sequence ID" value="AFX98727.1"/>
    <property type="molecule type" value="Genomic_DNA"/>
</dbReference>
<dbReference type="GO" id="GO:0020037">
    <property type="term" value="F:heme binding"/>
    <property type="evidence" value="ECO:0007669"/>
    <property type="project" value="InterPro"/>
</dbReference>
<keyword evidence="15" id="KW-1185">Reference proteome</keyword>
<evidence type="ECO:0000256" key="2">
    <source>
        <dbReference type="ARBA" id="ARBA00022475"/>
    </source>
</evidence>
<dbReference type="GO" id="GO:0005886">
    <property type="term" value="C:plasma membrane"/>
    <property type="evidence" value="ECO:0007669"/>
    <property type="project" value="UniProtKB-SubCell"/>
</dbReference>
<dbReference type="InterPro" id="IPR012340">
    <property type="entry name" value="NA-bd_OB-fold"/>
</dbReference>
<sequence length="136" mass="15121">MSNRKYRVTMLIGCLAFIATAVALVLIAFEDSVVFFFTPTELQSKQINPERRIRVGGLVEDGSTQRGPSDAEIRFKVTDGNTSLTIRYIGILPDLFREGQGVVAQGYLHNAVFQADEVLAKHDETYMPRNLATAIK</sequence>
<keyword evidence="9 12" id="KW-0408">Iron</keyword>
<evidence type="ECO:0000256" key="10">
    <source>
        <dbReference type="ARBA" id="ARBA00023136"/>
    </source>
</evidence>
<feature type="binding site" description="covalent" evidence="12 13">
    <location>
        <position position="122"/>
    </location>
    <ligand>
        <name>heme</name>
        <dbReference type="ChEBI" id="CHEBI:30413"/>
    </ligand>
</feature>
<dbReference type="OrthoDB" id="9793584at2"/>
<comment type="similarity">
    <text evidence="12">Belongs to the CcmE/CycJ family.</text>
</comment>
<keyword evidence="10 12" id="KW-0472">Membrane</keyword>
<dbReference type="PANTHER" id="PTHR34128">
    <property type="entry name" value="CYTOCHROME C-TYPE BIOGENESIS PROTEIN CCME HOMOLOG, MITOCHONDRIAL"/>
    <property type="match status" value="1"/>
</dbReference>
<dbReference type="GO" id="GO:0017004">
    <property type="term" value="P:cytochrome complex assembly"/>
    <property type="evidence" value="ECO:0007669"/>
    <property type="project" value="UniProtKB-KW"/>
</dbReference>
<evidence type="ECO:0000256" key="12">
    <source>
        <dbReference type="HAMAP-Rule" id="MF_01959"/>
    </source>
</evidence>
<evidence type="ECO:0000256" key="6">
    <source>
        <dbReference type="ARBA" id="ARBA00022748"/>
    </source>
</evidence>
<name>K7YMH9_9PROT</name>
<organism evidence="14 15">
    <name type="scientific">Candidatus Endolissoclinum faulkneri L2</name>
    <dbReference type="NCBI Taxonomy" id="1193729"/>
    <lineage>
        <taxon>Bacteria</taxon>
        <taxon>Pseudomonadati</taxon>
        <taxon>Pseudomonadota</taxon>
        <taxon>Alphaproteobacteria</taxon>
        <taxon>Rhodospirillales</taxon>
        <taxon>Rhodospirillaceae</taxon>
        <taxon>Candidatus Endolissoclinum</taxon>
    </lineage>
</organism>
<dbReference type="HOGENOM" id="CLU_079503_1_1_5"/>
<protein>
    <recommendedName>
        <fullName evidence="12">Cytochrome c-type biogenesis protein CcmE</fullName>
    </recommendedName>
    <alternativeName>
        <fullName evidence="12">Cytochrome c maturation protein E</fullName>
    </alternativeName>
    <alternativeName>
        <fullName evidence="12">Heme chaperone CcmE</fullName>
    </alternativeName>
</protein>
<keyword evidence="8 12" id="KW-1133">Transmembrane helix</keyword>
<evidence type="ECO:0000256" key="3">
    <source>
        <dbReference type="ARBA" id="ARBA00022617"/>
    </source>
</evidence>
<keyword evidence="6 12" id="KW-0201">Cytochrome c-type biogenesis</keyword>
<feature type="binding site" description="axial binding residue" evidence="12 13">
    <location>
        <position position="126"/>
    </location>
    <ligand>
        <name>heme</name>
        <dbReference type="ChEBI" id="CHEBI:30413"/>
    </ligand>
    <ligandPart>
        <name>Fe</name>
        <dbReference type="ChEBI" id="CHEBI:18248"/>
    </ligandPart>
</feature>
<dbReference type="PANTHER" id="PTHR34128:SF2">
    <property type="entry name" value="CYTOCHROME C-TYPE BIOGENESIS PROTEIN CCME HOMOLOG, MITOCHONDRIAL"/>
    <property type="match status" value="1"/>
</dbReference>
<feature type="topological domain" description="Cytoplasmic" evidence="12">
    <location>
        <begin position="1"/>
        <end position="7"/>
    </location>
</feature>